<evidence type="ECO:0000313" key="1">
    <source>
        <dbReference type="EMBL" id="JAH50871.1"/>
    </source>
</evidence>
<protein>
    <submittedName>
        <fullName evidence="1">Uncharacterized protein</fullName>
    </submittedName>
</protein>
<dbReference type="EMBL" id="GBXM01057706">
    <property type="protein sequence ID" value="JAH50871.1"/>
    <property type="molecule type" value="Transcribed_RNA"/>
</dbReference>
<accession>A0A0E9TBA7</accession>
<organism evidence="1">
    <name type="scientific">Anguilla anguilla</name>
    <name type="common">European freshwater eel</name>
    <name type="synonym">Muraena anguilla</name>
    <dbReference type="NCBI Taxonomy" id="7936"/>
    <lineage>
        <taxon>Eukaryota</taxon>
        <taxon>Metazoa</taxon>
        <taxon>Chordata</taxon>
        <taxon>Craniata</taxon>
        <taxon>Vertebrata</taxon>
        <taxon>Euteleostomi</taxon>
        <taxon>Actinopterygii</taxon>
        <taxon>Neopterygii</taxon>
        <taxon>Teleostei</taxon>
        <taxon>Anguilliformes</taxon>
        <taxon>Anguillidae</taxon>
        <taxon>Anguilla</taxon>
    </lineage>
</organism>
<proteinExistence type="predicted"/>
<sequence>MSKIRKSRYGVPVRSSLLQDLIAPTCFPIDLGNCHQI</sequence>
<name>A0A0E9TBA7_ANGAN</name>
<reference evidence="1" key="1">
    <citation type="submission" date="2014-11" db="EMBL/GenBank/DDBJ databases">
        <authorList>
            <person name="Amaro Gonzalez C."/>
        </authorList>
    </citation>
    <scope>NUCLEOTIDE SEQUENCE</scope>
</reference>
<reference evidence="1" key="2">
    <citation type="journal article" date="2015" name="Fish Shellfish Immunol.">
        <title>Early steps in the European eel (Anguilla anguilla)-Vibrio vulnificus interaction in the gills: Role of the RtxA13 toxin.</title>
        <authorList>
            <person name="Callol A."/>
            <person name="Pajuelo D."/>
            <person name="Ebbesson L."/>
            <person name="Teles M."/>
            <person name="MacKenzie S."/>
            <person name="Amaro C."/>
        </authorList>
    </citation>
    <scope>NUCLEOTIDE SEQUENCE</scope>
</reference>
<dbReference type="AlphaFoldDB" id="A0A0E9TBA7"/>